<comment type="caution">
    <text evidence="1">The sequence shown here is derived from an EMBL/GenBank/DDBJ whole genome shotgun (WGS) entry which is preliminary data.</text>
</comment>
<accession>A0ABQ9HHR4</accession>
<keyword evidence="2" id="KW-1185">Reference proteome</keyword>
<reference evidence="1 2" key="1">
    <citation type="submission" date="2023-02" db="EMBL/GenBank/DDBJ databases">
        <title>LHISI_Scaffold_Assembly.</title>
        <authorList>
            <person name="Stuart O.P."/>
            <person name="Cleave R."/>
            <person name="Magrath M.J.L."/>
            <person name="Mikheyev A.S."/>
        </authorList>
    </citation>
    <scope>NUCLEOTIDE SEQUENCE [LARGE SCALE GENOMIC DNA]</scope>
    <source>
        <strain evidence="1">Daus_M_001</strain>
        <tissue evidence="1">Leg muscle</tissue>
    </source>
</reference>
<dbReference type="EMBL" id="JARBHB010000005">
    <property type="protein sequence ID" value="KAJ8883874.1"/>
    <property type="molecule type" value="Genomic_DNA"/>
</dbReference>
<organism evidence="1 2">
    <name type="scientific">Dryococelus australis</name>
    <dbReference type="NCBI Taxonomy" id="614101"/>
    <lineage>
        <taxon>Eukaryota</taxon>
        <taxon>Metazoa</taxon>
        <taxon>Ecdysozoa</taxon>
        <taxon>Arthropoda</taxon>
        <taxon>Hexapoda</taxon>
        <taxon>Insecta</taxon>
        <taxon>Pterygota</taxon>
        <taxon>Neoptera</taxon>
        <taxon>Polyneoptera</taxon>
        <taxon>Phasmatodea</taxon>
        <taxon>Verophasmatodea</taxon>
        <taxon>Anareolatae</taxon>
        <taxon>Phasmatidae</taxon>
        <taxon>Eurycanthinae</taxon>
        <taxon>Dryococelus</taxon>
    </lineage>
</organism>
<proteinExistence type="predicted"/>
<gene>
    <name evidence="1" type="ORF">PR048_015729</name>
</gene>
<name>A0ABQ9HHR4_9NEOP</name>
<dbReference type="Proteomes" id="UP001159363">
    <property type="component" value="Chromosome 4"/>
</dbReference>
<protein>
    <submittedName>
        <fullName evidence="1">Uncharacterized protein</fullName>
    </submittedName>
</protein>
<evidence type="ECO:0000313" key="1">
    <source>
        <dbReference type="EMBL" id="KAJ8883874.1"/>
    </source>
</evidence>
<evidence type="ECO:0000313" key="2">
    <source>
        <dbReference type="Proteomes" id="UP001159363"/>
    </source>
</evidence>
<sequence length="136" mass="15625">MQSGNTYLHNPEDLHVLYDYHRTIFNEEINTVFGSPCVEMCSTCCQLESKISAESSKPGKTNITLQLKVHKKRAEIVYQFLTRPYTMQGNYIRTILPYVKDLPNRHKPKTTLAVMYGLKMSSSKVPIKLHLLFTTA</sequence>